<dbReference type="EMBL" id="SMRT01000024">
    <property type="protein sequence ID" value="TDF91824.1"/>
    <property type="molecule type" value="Genomic_DNA"/>
</dbReference>
<keyword evidence="2" id="KW-1185">Reference proteome</keyword>
<dbReference type="InterPro" id="IPR012341">
    <property type="entry name" value="6hp_glycosidase-like_sf"/>
</dbReference>
<dbReference type="GO" id="GO:0005975">
    <property type="term" value="P:carbohydrate metabolic process"/>
    <property type="evidence" value="ECO:0007669"/>
    <property type="project" value="InterPro"/>
</dbReference>
<comment type="caution">
    <text evidence="1">The sequence shown here is derived from an EMBL/GenBank/DDBJ whole genome shotgun (WGS) entry which is preliminary data.</text>
</comment>
<evidence type="ECO:0000313" key="2">
    <source>
        <dbReference type="Proteomes" id="UP000295636"/>
    </source>
</evidence>
<organism evidence="1 2">
    <name type="scientific">Paenibacillus piri</name>
    <dbReference type="NCBI Taxonomy" id="2547395"/>
    <lineage>
        <taxon>Bacteria</taxon>
        <taxon>Bacillati</taxon>
        <taxon>Bacillota</taxon>
        <taxon>Bacilli</taxon>
        <taxon>Bacillales</taxon>
        <taxon>Paenibacillaceae</taxon>
        <taxon>Paenibacillus</taxon>
    </lineage>
</organism>
<name>A0A4V2ZS45_9BACL</name>
<dbReference type="InterPro" id="IPR008928">
    <property type="entry name" value="6-hairpin_glycosidase_sf"/>
</dbReference>
<dbReference type="Proteomes" id="UP000295636">
    <property type="component" value="Unassembled WGS sequence"/>
</dbReference>
<dbReference type="AlphaFoldDB" id="A0A4V2ZS45"/>
<evidence type="ECO:0000313" key="1">
    <source>
        <dbReference type="EMBL" id="TDF91824.1"/>
    </source>
</evidence>
<reference evidence="1 2" key="1">
    <citation type="submission" date="2019-03" db="EMBL/GenBank/DDBJ databases">
        <title>This is whole genome sequence of Paenibacillus sp MS74 strain.</title>
        <authorList>
            <person name="Trinh H.N."/>
        </authorList>
    </citation>
    <scope>NUCLEOTIDE SEQUENCE [LARGE SCALE GENOMIC DNA]</scope>
    <source>
        <strain evidence="1 2">MS74</strain>
    </source>
</reference>
<accession>A0A4V2ZS45</accession>
<gene>
    <name evidence="1" type="ORF">E1757_31265</name>
</gene>
<sequence>MKLVNGDYTLILQDGGVQVQKDGELLYFNRRPVFVTLKTAVALSEFYDTAYSEIAASGNTITAKGTLTVPSGSEFSFTDTYEASGAGFKVSRNVKVLKAGDDLGFSTKLSFIMTESDDPHDYNCFAPGVWYKQNEFAREHAFGKDLDCEYFWRLETACALPLFAMQNTASGEMAAISRWTSDVTMRSLDILQAANYVDPKFTIGAVGMSKPESRTMNYLYYGFAVRKELETKVDGLSIDYVYPGCDGQMPATRRYAGLDFQDQFKSFQRVCHPVEVGFEQNYAVAVNFGHYSSFQFMMKDIWRVTYDRMRDKLFDVDNELHFHNCMKMLAQYTRQYGESYGLPFSCQLPHMDVSSVSFQFGFVGQQPGIGYQLLRYGHKENVTEAFEKGVNIIDFWVRTAMTESGLPHMCYHPGIKEFEPYPHYIRMLADGIEAILDACLYMRKIGDQRPAWLEFCKRTADWIVNIQNDDGSFYRAYNTDSSVRMDSKANTPSVIRFLVQFYLVTGDERYKAAAIKAGEWSYDNAYLNMEYRGGTCDNMDIMDKEAGIYALFGFLALYDLTGNDRWLEGAIGAADYTETWTYAWTFPVTTPWPKHPFNKYSISGQSIITIGGGADVYMAACSYTYYRLYVITGDEHYLDFAEFIDKNTRQSNDADGSIGYIMPGLGHESGNFTSQVLQSHYHWLPWCTYVEIDPSSRLYDTFGGYEIADAQKLSPEERAKRNRIYDTFAEIQIGS</sequence>
<proteinExistence type="predicted"/>
<protein>
    <submittedName>
        <fullName evidence="1">Uncharacterized protein</fullName>
    </submittedName>
</protein>
<dbReference type="Gene3D" id="1.50.10.10">
    <property type="match status" value="1"/>
</dbReference>
<dbReference type="SUPFAM" id="SSF48208">
    <property type="entry name" value="Six-hairpin glycosidases"/>
    <property type="match status" value="1"/>
</dbReference>
<dbReference type="RefSeq" id="WP_133235715.1">
    <property type="nucleotide sequence ID" value="NZ_SMRT01000024.1"/>
</dbReference>
<dbReference type="OrthoDB" id="179491at2"/>